<protein>
    <submittedName>
        <fullName evidence="1">23236_t:CDS:1</fullName>
    </submittedName>
</protein>
<reference evidence="1" key="1">
    <citation type="submission" date="2021-06" db="EMBL/GenBank/DDBJ databases">
        <authorList>
            <person name="Kallberg Y."/>
            <person name="Tangrot J."/>
            <person name="Rosling A."/>
        </authorList>
    </citation>
    <scope>NUCLEOTIDE SEQUENCE</scope>
    <source>
        <strain evidence="1">MA461A</strain>
    </source>
</reference>
<keyword evidence="2" id="KW-1185">Reference proteome</keyword>
<name>A0ACA9KD01_9GLOM</name>
<dbReference type="Proteomes" id="UP000789920">
    <property type="component" value="Unassembled WGS sequence"/>
</dbReference>
<organism evidence="1 2">
    <name type="scientific">Racocetra persica</name>
    <dbReference type="NCBI Taxonomy" id="160502"/>
    <lineage>
        <taxon>Eukaryota</taxon>
        <taxon>Fungi</taxon>
        <taxon>Fungi incertae sedis</taxon>
        <taxon>Mucoromycota</taxon>
        <taxon>Glomeromycotina</taxon>
        <taxon>Glomeromycetes</taxon>
        <taxon>Diversisporales</taxon>
        <taxon>Gigasporaceae</taxon>
        <taxon>Racocetra</taxon>
    </lineage>
</organism>
<comment type="caution">
    <text evidence="1">The sequence shown here is derived from an EMBL/GenBank/DDBJ whole genome shotgun (WGS) entry which is preliminary data.</text>
</comment>
<accession>A0ACA9KD01</accession>
<sequence>MKKLSLNDTCIIAKSHGGIYLSTEYKDNKTPLLCAVLRIIHGVPHFIELKIVEHGVHTAQRVVGVFDYPELCEYLGIANPLKNVHEVFNKSVPKPINLRPEYDLEYVKKYYVECGSYNYNCVENMCKLEKRYNDLAIIKPREIPQQWVIRIKDDLKDLIDESRSLTPSSLPPKPVIYIQYSASASSFIDVDEYWAFMQENARKEMDLISFD</sequence>
<proteinExistence type="predicted"/>
<dbReference type="EMBL" id="CAJVQC010000254">
    <property type="protein sequence ID" value="CAG8465498.1"/>
    <property type="molecule type" value="Genomic_DNA"/>
</dbReference>
<gene>
    <name evidence="1" type="ORF">RPERSI_LOCUS342</name>
</gene>
<evidence type="ECO:0000313" key="2">
    <source>
        <dbReference type="Proteomes" id="UP000789920"/>
    </source>
</evidence>
<evidence type="ECO:0000313" key="1">
    <source>
        <dbReference type="EMBL" id="CAG8465498.1"/>
    </source>
</evidence>